<dbReference type="WBParaSite" id="BTMF_0000509401-mRNA-1">
    <property type="protein sequence ID" value="BTMF_0000509401-mRNA-1"/>
    <property type="gene ID" value="BTMF_0000509401"/>
</dbReference>
<evidence type="ECO:0000313" key="2">
    <source>
        <dbReference type="EMBL" id="VDO16661.1"/>
    </source>
</evidence>
<reference evidence="4" key="1">
    <citation type="submission" date="2017-02" db="UniProtKB">
        <authorList>
            <consortium name="WormBaseParasite"/>
        </authorList>
    </citation>
    <scope>IDENTIFICATION</scope>
</reference>
<feature type="region of interest" description="Disordered" evidence="1">
    <location>
        <begin position="39"/>
        <end position="68"/>
    </location>
</feature>
<organism evidence="4">
    <name type="scientific">Brugia timori</name>
    <dbReference type="NCBI Taxonomy" id="42155"/>
    <lineage>
        <taxon>Eukaryota</taxon>
        <taxon>Metazoa</taxon>
        <taxon>Ecdysozoa</taxon>
        <taxon>Nematoda</taxon>
        <taxon>Chromadorea</taxon>
        <taxon>Rhabditida</taxon>
        <taxon>Spirurina</taxon>
        <taxon>Spiruromorpha</taxon>
        <taxon>Filarioidea</taxon>
        <taxon>Onchocercidae</taxon>
        <taxon>Brugia</taxon>
    </lineage>
</organism>
<protein>
    <submittedName>
        <fullName evidence="2 4">Uncharacterized protein</fullName>
    </submittedName>
</protein>
<proteinExistence type="predicted"/>
<evidence type="ECO:0000256" key="1">
    <source>
        <dbReference type="SAM" id="MobiDB-lite"/>
    </source>
</evidence>
<evidence type="ECO:0000313" key="3">
    <source>
        <dbReference type="Proteomes" id="UP000280834"/>
    </source>
</evidence>
<accession>A0A0R3QFE8</accession>
<sequence length="80" mass="9110">MTKLLKNELSFAEAADRISVILGHEVTTASVRSRTLHCSELSQSRQTNNQNEVKDDRENGENTVEKDPRIAKELVWTRTL</sequence>
<dbReference type="Proteomes" id="UP000280834">
    <property type="component" value="Unassembled WGS sequence"/>
</dbReference>
<feature type="compositionally biased region" description="Basic and acidic residues" evidence="1">
    <location>
        <begin position="52"/>
        <end position="68"/>
    </location>
</feature>
<evidence type="ECO:0000313" key="4">
    <source>
        <dbReference type="WBParaSite" id="BTMF_0000509401-mRNA-1"/>
    </source>
</evidence>
<feature type="compositionally biased region" description="Polar residues" evidence="1">
    <location>
        <begin position="40"/>
        <end position="51"/>
    </location>
</feature>
<name>A0A0R3QFE8_9BILA</name>
<dbReference type="EMBL" id="UZAG01004310">
    <property type="protein sequence ID" value="VDO16661.1"/>
    <property type="molecule type" value="Genomic_DNA"/>
</dbReference>
<reference evidence="2 3" key="2">
    <citation type="submission" date="2018-11" db="EMBL/GenBank/DDBJ databases">
        <authorList>
            <consortium name="Pathogen Informatics"/>
        </authorList>
    </citation>
    <scope>NUCLEOTIDE SEQUENCE [LARGE SCALE GENOMIC DNA]</scope>
</reference>
<keyword evidence="3" id="KW-1185">Reference proteome</keyword>
<dbReference type="AlphaFoldDB" id="A0A0R3QFE8"/>
<gene>
    <name evidence="2" type="ORF">BTMF_LOCUS4379</name>
</gene>